<dbReference type="Gene3D" id="2.40.30.170">
    <property type="match status" value="1"/>
</dbReference>
<feature type="domain" description="CzcB-like C-terminal circularly permuted SH3-like" evidence="4">
    <location>
        <begin position="314"/>
        <end position="367"/>
    </location>
</feature>
<dbReference type="Proteomes" id="UP000030081">
    <property type="component" value="Chromosome 1"/>
</dbReference>
<dbReference type="NCBIfam" id="TIGR01730">
    <property type="entry name" value="RND_mfp"/>
    <property type="match status" value="1"/>
</dbReference>
<protein>
    <submittedName>
        <fullName evidence="5">Membrane protein</fullName>
    </submittedName>
</protein>
<name>A0AAN0SA64_9VIBR</name>
<dbReference type="SUPFAM" id="SSF111369">
    <property type="entry name" value="HlyD-like secretion proteins"/>
    <property type="match status" value="1"/>
</dbReference>
<dbReference type="Gene3D" id="2.40.420.20">
    <property type="match status" value="1"/>
</dbReference>
<dbReference type="Gene3D" id="2.40.50.100">
    <property type="match status" value="1"/>
</dbReference>
<dbReference type="PANTHER" id="PTHR30469:SF33">
    <property type="entry name" value="SLR1207 PROTEIN"/>
    <property type="match status" value="1"/>
</dbReference>
<dbReference type="InterPro" id="IPR058625">
    <property type="entry name" value="MdtA-like_BSH"/>
</dbReference>
<evidence type="ECO:0000256" key="1">
    <source>
        <dbReference type="ARBA" id="ARBA00009477"/>
    </source>
</evidence>
<sequence length="377" mass="40205">MAKRWLLSAASIALLGGGAYFYLQSSAQPEAFPTLAVEKGTIEKEAVAVGKIVPAHSVSIKSQIDGIVGEIYAQVGENIKQGQPLIKVRPNPTPQALTDASTELMSSEATLESAKQKLANLESLVKQDIIPSNYDDYVSARSEVKSAQAAVLQKRQNLELIQSGEASIGDARLTSTIYAPIDGTVLNRKVEVGEPIISTESSQAATEMMSLADMNSLIFKGSVSEHDAAQLTPGMPVLLTVAPYPDVQIEGVLTKVAIQSENLNSPEDTSTAKSFDNGFEVEVGELRIPQDVTLRSGFSSTAKITLKKSENVLTLPERALQFEGDTPNVLIPDSSEQGFHKQKVKLGLSDGINVEVLEGVELGEDIIDNSMMGAAHG</sequence>
<feature type="domain" description="Multidrug resistance protein MdtA-like barrel-sandwich hybrid" evidence="3">
    <location>
        <begin position="57"/>
        <end position="206"/>
    </location>
</feature>
<gene>
    <name evidence="5" type="ORF">IX92_04650</name>
</gene>
<dbReference type="InterPro" id="IPR006143">
    <property type="entry name" value="RND_pump_MFP"/>
</dbReference>
<evidence type="ECO:0000313" key="5">
    <source>
        <dbReference type="EMBL" id="AIW18372.1"/>
    </source>
</evidence>
<dbReference type="PANTHER" id="PTHR30469">
    <property type="entry name" value="MULTIDRUG RESISTANCE PROTEIN MDTA"/>
    <property type="match status" value="1"/>
</dbReference>
<evidence type="ECO:0000256" key="2">
    <source>
        <dbReference type="SAM" id="Coils"/>
    </source>
</evidence>
<proteinExistence type="inferred from homology"/>
<dbReference type="RefSeq" id="WP_043007431.1">
    <property type="nucleotide sequence ID" value="NZ_CP009617.1"/>
</dbReference>
<dbReference type="KEGG" id="vcy:IX92_04650"/>
<keyword evidence="6" id="KW-1185">Reference proteome</keyword>
<dbReference type="GO" id="GO:1990281">
    <property type="term" value="C:efflux pump complex"/>
    <property type="evidence" value="ECO:0007669"/>
    <property type="project" value="TreeGrafter"/>
</dbReference>
<dbReference type="AlphaFoldDB" id="A0AAN0SA64"/>
<reference evidence="5 6" key="1">
    <citation type="submission" date="2014-10" db="EMBL/GenBank/DDBJ databases">
        <title>The Complete Genome Sequence for the Shellfish Pathogen Vibrio coralliilyticus RE98 Isolated from a Shellfish Hatchery.</title>
        <authorList>
            <person name="Richards G.P."/>
            <person name="Bono J.L."/>
            <person name="Watson M.A."/>
            <person name="Needleman D.S."/>
        </authorList>
    </citation>
    <scope>NUCLEOTIDE SEQUENCE [LARGE SCALE GENOMIC DNA]</scope>
    <source>
        <strain evidence="5 6">RE98</strain>
    </source>
</reference>
<evidence type="ECO:0000259" key="4">
    <source>
        <dbReference type="Pfam" id="PF25975"/>
    </source>
</evidence>
<comment type="similarity">
    <text evidence="1">Belongs to the membrane fusion protein (MFP) (TC 8.A.1) family.</text>
</comment>
<keyword evidence="2" id="KW-0175">Coiled coil</keyword>
<evidence type="ECO:0000259" key="3">
    <source>
        <dbReference type="Pfam" id="PF25917"/>
    </source>
</evidence>
<dbReference type="Pfam" id="PF25917">
    <property type="entry name" value="BSH_RND"/>
    <property type="match status" value="1"/>
</dbReference>
<feature type="coiled-coil region" evidence="2">
    <location>
        <begin position="97"/>
        <end position="124"/>
    </location>
</feature>
<evidence type="ECO:0000313" key="6">
    <source>
        <dbReference type="Proteomes" id="UP000030081"/>
    </source>
</evidence>
<dbReference type="EMBL" id="CP009617">
    <property type="protein sequence ID" value="AIW18372.1"/>
    <property type="molecule type" value="Genomic_DNA"/>
</dbReference>
<dbReference type="Gene3D" id="1.10.287.470">
    <property type="entry name" value="Helix hairpin bin"/>
    <property type="match status" value="1"/>
</dbReference>
<dbReference type="Pfam" id="PF25975">
    <property type="entry name" value="CzcB_C"/>
    <property type="match status" value="1"/>
</dbReference>
<dbReference type="InterPro" id="IPR058649">
    <property type="entry name" value="CzcB_C"/>
</dbReference>
<accession>A0AAN0SA64</accession>
<dbReference type="GO" id="GO:0015562">
    <property type="term" value="F:efflux transmembrane transporter activity"/>
    <property type="evidence" value="ECO:0007669"/>
    <property type="project" value="TreeGrafter"/>
</dbReference>
<organism evidence="5 6">
    <name type="scientific">Vibrio coralliilyticus</name>
    <dbReference type="NCBI Taxonomy" id="190893"/>
    <lineage>
        <taxon>Bacteria</taxon>
        <taxon>Pseudomonadati</taxon>
        <taxon>Pseudomonadota</taxon>
        <taxon>Gammaproteobacteria</taxon>
        <taxon>Vibrionales</taxon>
        <taxon>Vibrionaceae</taxon>
        <taxon>Vibrio</taxon>
    </lineage>
</organism>